<feature type="compositionally biased region" description="Gly residues" evidence="1">
    <location>
        <begin position="71"/>
        <end position="84"/>
    </location>
</feature>
<dbReference type="AlphaFoldDB" id="A0A2D4PFX3"/>
<organism evidence="2">
    <name type="scientific">Micrurus surinamensis</name>
    <name type="common">Surinam coral snake</name>
    <dbReference type="NCBI Taxonomy" id="129470"/>
    <lineage>
        <taxon>Eukaryota</taxon>
        <taxon>Metazoa</taxon>
        <taxon>Chordata</taxon>
        <taxon>Craniata</taxon>
        <taxon>Vertebrata</taxon>
        <taxon>Euteleostomi</taxon>
        <taxon>Lepidosauria</taxon>
        <taxon>Squamata</taxon>
        <taxon>Bifurcata</taxon>
        <taxon>Unidentata</taxon>
        <taxon>Episquamata</taxon>
        <taxon>Toxicofera</taxon>
        <taxon>Serpentes</taxon>
        <taxon>Colubroidea</taxon>
        <taxon>Elapidae</taxon>
        <taxon>Elapinae</taxon>
        <taxon>Micrurus</taxon>
    </lineage>
</organism>
<dbReference type="EMBL" id="IACN01059210">
    <property type="protein sequence ID" value="LAB56149.1"/>
    <property type="molecule type" value="Transcribed_RNA"/>
</dbReference>
<protein>
    <submittedName>
        <fullName evidence="2">Uncharacterized protein</fullName>
    </submittedName>
</protein>
<sequence>MGSRKCGGKAEPGHHGGGGDIEAGAAIAEDSEGCRRRGVYRSLREVKLGGGSDEPKGFFTRTPPTRRCRVPGGGLGLEGPPDGGEGLEEEWSLWTPRVGRRRRVWSWRCGCG</sequence>
<feature type="region of interest" description="Disordered" evidence="1">
    <location>
        <begin position="1"/>
        <end position="24"/>
    </location>
</feature>
<evidence type="ECO:0000313" key="2">
    <source>
        <dbReference type="EMBL" id="LAB56149.1"/>
    </source>
</evidence>
<feature type="region of interest" description="Disordered" evidence="1">
    <location>
        <begin position="51"/>
        <end position="88"/>
    </location>
</feature>
<proteinExistence type="predicted"/>
<accession>A0A2D4PFX3</accession>
<evidence type="ECO:0000256" key="1">
    <source>
        <dbReference type="SAM" id="MobiDB-lite"/>
    </source>
</evidence>
<name>A0A2D4PFX3_MICSU</name>
<reference evidence="2" key="2">
    <citation type="submission" date="2017-11" db="EMBL/GenBank/DDBJ databases">
        <title>Coralsnake Venomics: Analyses of Venom Gland Transcriptomes and Proteomes of Six Brazilian Taxa.</title>
        <authorList>
            <person name="Aird S.D."/>
            <person name="Jorge da Silva N."/>
            <person name="Qiu L."/>
            <person name="Villar-Briones A."/>
            <person name="Aparecida-Saddi V."/>
            <person name="Campos-Telles M.P."/>
            <person name="Grau M."/>
            <person name="Mikheyev A.S."/>
        </authorList>
    </citation>
    <scope>NUCLEOTIDE SEQUENCE</scope>
    <source>
        <tissue evidence="2">Venom_gland</tissue>
    </source>
</reference>
<reference evidence="2" key="1">
    <citation type="submission" date="2017-07" db="EMBL/GenBank/DDBJ databases">
        <authorList>
            <person name="Mikheyev A."/>
            <person name="Grau M."/>
        </authorList>
    </citation>
    <scope>NUCLEOTIDE SEQUENCE</scope>
    <source>
        <tissue evidence="2">Venom_gland</tissue>
    </source>
</reference>